<dbReference type="OrthoDB" id="9785699at2"/>
<dbReference type="GO" id="GO:0051536">
    <property type="term" value="F:iron-sulfur cluster binding"/>
    <property type="evidence" value="ECO:0007669"/>
    <property type="project" value="UniProtKB-KW"/>
</dbReference>
<accession>A0A1I2JPK6</accession>
<dbReference type="eggNOG" id="COG1533">
    <property type="taxonomic scope" value="Bacteria"/>
</dbReference>
<dbReference type="InterPro" id="IPR040086">
    <property type="entry name" value="MJ0683-like"/>
</dbReference>
<keyword evidence="5" id="KW-0456">Lyase</keyword>
<keyword evidence="2" id="KW-0408">Iron</keyword>
<dbReference type="PANTHER" id="PTHR43432:SF5">
    <property type="entry name" value="ELP3_MIAA_NIFB-LIKE RADICAL SAM CORE DOMAIN-CONTAINING PROTEIN"/>
    <property type="match status" value="1"/>
</dbReference>
<gene>
    <name evidence="5" type="ORF">SAMN04487885_102129</name>
</gene>
<keyword evidence="3" id="KW-0411">Iron-sulfur</keyword>
<dbReference type="InterPro" id="IPR058240">
    <property type="entry name" value="rSAM_sf"/>
</dbReference>
<reference evidence="5 6" key="1">
    <citation type="submission" date="2016-10" db="EMBL/GenBank/DDBJ databases">
        <authorList>
            <person name="de Groot N.N."/>
        </authorList>
    </citation>
    <scope>NUCLEOTIDE SEQUENCE [LARGE SCALE GENOMIC DNA]</scope>
    <source>
        <strain evidence="5 6">NLAE-zl-G419</strain>
    </source>
</reference>
<sequence length="297" mass="34391">MDYITAKTIVSQYIEKNPWFGINYNMNIYKGCCHGCIYCDSRSECYQIENFDKVRAKKNAVNIIHKELRGKNKKGIVGTGAMSDPYNPFEKELMLTRNALQEININNFGVAIATKSSLITRDIDILKEIKSHSPVLVKITITTFDDELCRKIEPNVAVSSERFKAIKELSSNGIYTGILLMPVLPFINDSVENIRNIVREASRCGAKFIYAYGMGVTLRQNQRDYYYEKLCKNFTGENLVKKYIETYHNKYECASLNSKILWKVFVEECELNGILYKMKDIINGYKSPYENKQIRWF</sequence>
<evidence type="ECO:0000259" key="4">
    <source>
        <dbReference type="SMART" id="SM00729"/>
    </source>
</evidence>
<dbReference type="SFLD" id="SFLDG01084">
    <property type="entry name" value="Uncharacterised_Radical_SAM_Su"/>
    <property type="match status" value="1"/>
</dbReference>
<dbReference type="EMBL" id="FOOE01000002">
    <property type="protein sequence ID" value="SFF54621.1"/>
    <property type="molecule type" value="Genomic_DNA"/>
</dbReference>
<evidence type="ECO:0000256" key="3">
    <source>
        <dbReference type="ARBA" id="ARBA00023014"/>
    </source>
</evidence>
<dbReference type="InterPro" id="IPR007197">
    <property type="entry name" value="rSAM"/>
</dbReference>
<feature type="domain" description="Elp3/MiaA/NifB-like radical SAM core" evidence="4">
    <location>
        <begin position="22"/>
        <end position="229"/>
    </location>
</feature>
<dbReference type="GO" id="GO:0016829">
    <property type="term" value="F:lyase activity"/>
    <property type="evidence" value="ECO:0007669"/>
    <property type="project" value="UniProtKB-KW"/>
</dbReference>
<dbReference type="SUPFAM" id="SSF102114">
    <property type="entry name" value="Radical SAM enzymes"/>
    <property type="match status" value="1"/>
</dbReference>
<keyword evidence="6" id="KW-1185">Reference proteome</keyword>
<evidence type="ECO:0000256" key="2">
    <source>
        <dbReference type="ARBA" id="ARBA00023004"/>
    </source>
</evidence>
<dbReference type="Pfam" id="PF04055">
    <property type="entry name" value="Radical_SAM"/>
    <property type="match status" value="1"/>
</dbReference>
<dbReference type="SMART" id="SM00729">
    <property type="entry name" value="Elp3"/>
    <property type="match status" value="1"/>
</dbReference>
<dbReference type="CDD" id="cd01335">
    <property type="entry name" value="Radical_SAM"/>
    <property type="match status" value="1"/>
</dbReference>
<dbReference type="InterPro" id="IPR006638">
    <property type="entry name" value="Elp3/MiaA/NifB-like_rSAM"/>
</dbReference>
<dbReference type="Gene3D" id="3.80.30.30">
    <property type="match status" value="1"/>
</dbReference>
<evidence type="ECO:0000256" key="1">
    <source>
        <dbReference type="ARBA" id="ARBA00022723"/>
    </source>
</evidence>
<dbReference type="GO" id="GO:0046872">
    <property type="term" value="F:metal ion binding"/>
    <property type="evidence" value="ECO:0007669"/>
    <property type="project" value="UniProtKB-KW"/>
</dbReference>
<dbReference type="PANTHER" id="PTHR43432">
    <property type="entry name" value="SLR0285 PROTEIN"/>
    <property type="match status" value="1"/>
</dbReference>
<evidence type="ECO:0000313" key="5">
    <source>
        <dbReference type="EMBL" id="SFF54621.1"/>
    </source>
</evidence>
<protein>
    <submittedName>
        <fullName evidence="5">DNA repair photolyase</fullName>
    </submittedName>
</protein>
<dbReference type="AlphaFoldDB" id="A0A1I2JPK6"/>
<proteinExistence type="predicted"/>
<name>A0A1I2JPK6_9CLOT</name>
<dbReference type="STRING" id="1529.SAMN04487885_102129"/>
<keyword evidence="1" id="KW-0479">Metal-binding</keyword>
<dbReference type="SFLD" id="SFLDS00029">
    <property type="entry name" value="Radical_SAM"/>
    <property type="match status" value="1"/>
</dbReference>
<organism evidence="5 6">
    <name type="scientific">Clostridium cadaveris</name>
    <dbReference type="NCBI Taxonomy" id="1529"/>
    <lineage>
        <taxon>Bacteria</taxon>
        <taxon>Bacillati</taxon>
        <taxon>Bacillota</taxon>
        <taxon>Clostridia</taxon>
        <taxon>Eubacteriales</taxon>
        <taxon>Clostridiaceae</taxon>
        <taxon>Clostridium</taxon>
    </lineage>
</organism>
<evidence type="ECO:0000313" key="6">
    <source>
        <dbReference type="Proteomes" id="UP000182135"/>
    </source>
</evidence>
<dbReference type="Proteomes" id="UP000182135">
    <property type="component" value="Unassembled WGS sequence"/>
</dbReference>
<dbReference type="RefSeq" id="WP_074844284.1">
    <property type="nucleotide sequence ID" value="NZ_FOOE01000002.1"/>
</dbReference>